<dbReference type="SMART" id="SM00208">
    <property type="entry name" value="TNFR"/>
    <property type="match status" value="10"/>
</dbReference>
<feature type="domain" description="TNFR-Cys" evidence="4">
    <location>
        <begin position="455"/>
        <end position="486"/>
    </location>
</feature>
<dbReference type="PANTHER" id="PTHR46967:SF1">
    <property type="entry name" value="KERATIN-ASSOCIATED PROTEIN 16-1-LIKE"/>
    <property type="match status" value="1"/>
</dbReference>
<comment type="caution">
    <text evidence="5">The sequence shown here is derived from an EMBL/GenBank/DDBJ whole genome shotgun (WGS) entry which is preliminary data.</text>
</comment>
<dbReference type="InterPro" id="IPR011050">
    <property type="entry name" value="Pectin_lyase_fold/virulence"/>
</dbReference>
<feature type="transmembrane region" description="Helical" evidence="2">
    <location>
        <begin position="1106"/>
        <end position="1129"/>
    </location>
</feature>
<feature type="domain" description="TNFR-Cys" evidence="4">
    <location>
        <begin position="767"/>
        <end position="798"/>
    </location>
</feature>
<dbReference type="Proteomes" id="UP001150062">
    <property type="component" value="Unassembled WGS sequence"/>
</dbReference>
<feature type="domain" description="TNFR-Cys" evidence="4">
    <location>
        <begin position="597"/>
        <end position="628"/>
    </location>
</feature>
<keyword evidence="2" id="KW-0812">Transmembrane</keyword>
<feature type="transmembrane region" description="Helical" evidence="2">
    <location>
        <begin position="1020"/>
        <end position="1040"/>
    </location>
</feature>
<evidence type="ECO:0000256" key="3">
    <source>
        <dbReference type="SAM" id="SignalP"/>
    </source>
</evidence>
<feature type="transmembrane region" description="Helical" evidence="2">
    <location>
        <begin position="1324"/>
        <end position="1341"/>
    </location>
</feature>
<evidence type="ECO:0000256" key="2">
    <source>
        <dbReference type="SAM" id="Phobius"/>
    </source>
</evidence>
<dbReference type="PANTHER" id="PTHR46967">
    <property type="entry name" value="INSULIN-LIKE GROWTH FACTOR BINDING PROTEIN,N-TERMINAL"/>
    <property type="match status" value="1"/>
</dbReference>
<gene>
    <name evidence="5" type="ORF">M0813_16237</name>
</gene>
<keyword evidence="3" id="KW-0732">Signal</keyword>
<feature type="chain" id="PRO_5046026634" evidence="3">
    <location>
        <begin position="26"/>
        <end position="1586"/>
    </location>
</feature>
<reference evidence="5" key="1">
    <citation type="submission" date="2022-08" db="EMBL/GenBank/DDBJ databases">
        <title>Novel sulfate-reducing endosymbionts in the free-living metamonad Anaeramoeba.</title>
        <authorList>
            <person name="Jerlstrom-Hultqvist J."/>
            <person name="Cepicka I."/>
            <person name="Gallot-Lavallee L."/>
            <person name="Salas-Leiva D."/>
            <person name="Curtis B.A."/>
            <person name="Zahonova K."/>
            <person name="Pipaliya S."/>
            <person name="Dacks J."/>
            <person name="Roger A.J."/>
        </authorList>
    </citation>
    <scope>NUCLEOTIDE SEQUENCE</scope>
    <source>
        <strain evidence="5">Schooner1</strain>
    </source>
</reference>
<dbReference type="Pfam" id="PF07699">
    <property type="entry name" value="Ephrin_rec_like"/>
    <property type="match status" value="5"/>
</dbReference>
<keyword evidence="6" id="KW-1185">Reference proteome</keyword>
<dbReference type="EMBL" id="JAOAOG010000084">
    <property type="protein sequence ID" value="KAJ6250182.1"/>
    <property type="molecule type" value="Genomic_DNA"/>
</dbReference>
<feature type="domain" description="TNFR-Cys" evidence="4">
    <location>
        <begin position="563"/>
        <end position="594"/>
    </location>
</feature>
<feature type="transmembrane region" description="Helical" evidence="2">
    <location>
        <begin position="1388"/>
        <end position="1411"/>
    </location>
</feature>
<feature type="domain" description="TNFR-Cys" evidence="4">
    <location>
        <begin position="330"/>
        <end position="361"/>
    </location>
</feature>
<feature type="domain" description="TNFR-Cys" evidence="4">
    <location>
        <begin position="855"/>
        <end position="886"/>
    </location>
</feature>
<feature type="domain" description="TNFR-Cys" evidence="4">
    <location>
        <begin position="665"/>
        <end position="696"/>
    </location>
</feature>
<dbReference type="InterPro" id="IPR009030">
    <property type="entry name" value="Growth_fac_rcpt_cys_sf"/>
</dbReference>
<dbReference type="InterPro" id="IPR011641">
    <property type="entry name" value="Tyr-kin_ephrin_A/B_rcpt-like"/>
</dbReference>
<name>A0ABQ8Z0C1_9EUKA</name>
<dbReference type="SUPFAM" id="SSF57184">
    <property type="entry name" value="Growth factor receptor domain"/>
    <property type="match status" value="3"/>
</dbReference>
<evidence type="ECO:0000313" key="6">
    <source>
        <dbReference type="Proteomes" id="UP001150062"/>
    </source>
</evidence>
<dbReference type="SMART" id="SM01411">
    <property type="entry name" value="Ephrin_rec_like"/>
    <property type="match status" value="13"/>
</dbReference>
<protein>
    <submittedName>
        <fullName evidence="5">Insulin-like growth factor binding protein</fullName>
    </submittedName>
</protein>
<dbReference type="InterPro" id="IPR006212">
    <property type="entry name" value="Furin_repeat"/>
</dbReference>
<evidence type="ECO:0000259" key="4">
    <source>
        <dbReference type="SMART" id="SM00208"/>
    </source>
</evidence>
<feature type="transmembrane region" description="Helical" evidence="2">
    <location>
        <begin position="1047"/>
        <end position="1064"/>
    </location>
</feature>
<dbReference type="SMART" id="SM00261">
    <property type="entry name" value="FU"/>
    <property type="match status" value="6"/>
</dbReference>
<evidence type="ECO:0000256" key="1">
    <source>
        <dbReference type="SAM" id="MobiDB-lite"/>
    </source>
</evidence>
<accession>A0ABQ8Z0C1</accession>
<feature type="transmembrane region" description="Helical" evidence="2">
    <location>
        <begin position="1243"/>
        <end position="1266"/>
    </location>
</feature>
<feature type="domain" description="TNFR-Cys" evidence="4">
    <location>
        <begin position="296"/>
        <end position="327"/>
    </location>
</feature>
<proteinExistence type="predicted"/>
<organism evidence="5 6">
    <name type="scientific">Anaeramoeba flamelloides</name>
    <dbReference type="NCBI Taxonomy" id="1746091"/>
    <lineage>
        <taxon>Eukaryota</taxon>
        <taxon>Metamonada</taxon>
        <taxon>Anaeramoebidae</taxon>
        <taxon>Anaeramoeba</taxon>
    </lineage>
</organism>
<feature type="transmembrane region" description="Helical" evidence="2">
    <location>
        <begin position="1353"/>
        <end position="1373"/>
    </location>
</feature>
<dbReference type="Gene3D" id="2.160.20.10">
    <property type="entry name" value="Single-stranded right-handed beta-helix, Pectin lyase-like"/>
    <property type="match status" value="1"/>
</dbReference>
<dbReference type="SUPFAM" id="SSF51126">
    <property type="entry name" value="Pectin lyase-like"/>
    <property type="match status" value="1"/>
</dbReference>
<feature type="region of interest" description="Disordered" evidence="1">
    <location>
        <begin position="1426"/>
        <end position="1446"/>
    </location>
</feature>
<feature type="domain" description="TNFR-Cys" evidence="4">
    <location>
        <begin position="716"/>
        <end position="747"/>
    </location>
</feature>
<dbReference type="InterPro" id="IPR001368">
    <property type="entry name" value="TNFR/NGFR_Cys_rich_reg"/>
</dbReference>
<keyword evidence="2" id="KW-1133">Transmembrane helix</keyword>
<dbReference type="Gene3D" id="2.10.50.10">
    <property type="entry name" value="Tumor Necrosis Factor Receptor, subunit A, domain 2"/>
    <property type="match status" value="12"/>
</dbReference>
<dbReference type="InterPro" id="IPR012334">
    <property type="entry name" value="Pectin_lyas_fold"/>
</dbReference>
<sequence>MKTISWKNYLTFLILILVLTNKVFLNCQRYVKVDASNPNDGCDTEENACSTIEDAVGRSSNGDLICVGPGTYFLDNQIEISLDLTLIATSYPEEETIIDGEFSTTRAFKLVQNNFVIDGFTIQNFISGSEEGVPFYTQCDTFQASKSINFINCNITNNQAMSGAIKNYGCNIDFENVRIQDNTAIDKGAGLRCDRNVGSPKAEITYSNLIISNNQANTDFNIFNDQKTGGDITGPACTVYGSGLINCDVCDNGGNCNLETGDCDCLAGSSTPSPECEFCFPGEYSTGINNGSCSRCKAGEFNTKSGQTRCHKCEIGQYQNSEGQIECQECGKGSFTNQTGQTQCQKCDPGQYQEQLGQSVCNKCDPGFYNENEGSTSIDACQSCPTGTYNTITGATSANDCSDCALGHYNSENGQTICQECDPGQYQNETGKSNCQECKLGSFTNEYGQNKCQECGIGSFTNQTGQTKCQKCDPGQYQEQEGQSVCNKCDPGFYNENEGSTSIGACLSCPTGTYNTITGATSANDCSDCAVGHYNSENGQHTCQECETGYFANETGQTQCEECGMGSYTDQKGLSQCQKCEVGQYQNKTGQSNCQECETGYYTDEKGQTQCKKCERGSFTDQKGQSKCQKCEVGQYQNETRQSNCQECETGYFANEKGQTVCKKCETGSYTDKTGQSQCSKCDKGNYQNEKGKSFCSKCETGYFMNEIGQEQCQKCEIGSYTDQTGQTKCQKCEMGYYNSQEAQSKCQECQKGYFANEIGQPQCQECEAGSYTDQSGQTKCQKCDVGEYQEENGQEFCKKCLIGSFNSNVGSISENDCIQCEIGYYSDQEASSSCKLCSQGQYNKNRNSTSCLDCPAGSYSDREGQTFCKYCAAGKYQDKEGGIKCEACPFNTWQSSTGSNECNYCPMNSITLTTNTINPLECFCSVGYYGKAGQSCEKCPNNGICDELNQQNPKPIKGYWSSETSPQDLIKCKIEDACPGNAIGNCNDQLGYTGFKCEECMGGFYKFEEQCLICPDNNWTRLMFAFFLLFIFVIVLIFIAKKGENYFGSLTILVSFFQIIVLFPKMLFNWPFKIQNFFKNFTFFNLNIDILALECSLNLTYTQKWFMIMLLPIVIIFLFVGFYCIILIHTKIIKKIGTKLINKFPSLFIKPSDFQQNKYLKPFAYLRYYFFSFWTNGMDKNDLKVFKNNCVNSFVAFLFLMYLVLCLKILEIFDCSKISDSNNQNESYSLKVNLQYNCYDDWWYKMLPFVIIFGILYIIGIPIFLGWSLYYHSRKVDENTFNQRFGLLTNKFKKEWFFWEFVLTFRKIIVVIIVLYLSNFPNIQIIFFILIFLVSILMQSYCNPFNTTPRNFLEFSLLVITQFILIGGLYFVSDEFKNSSDKTKDLVANFIIFFLFLSILLWVLIVFIEIKSKIKSKSKSKIKSKIKSKNKPTSSSSSSLNINGNQKKYKNNLINEKKNMSQNEKKFIQVIQNKSNFLIILKYLGSVNNSKTIFNFFNFIKQFIIDQQSNNEKITIKNQNMINCYQNIWIHHLSRILLGWYKNKSTIIQKISFSRLLNYYIMFIIQNPQNNQNKNRKRLFSLKKN</sequence>
<feature type="transmembrane region" description="Helical" evidence="2">
    <location>
        <begin position="1297"/>
        <end position="1318"/>
    </location>
</feature>
<evidence type="ECO:0000313" key="5">
    <source>
        <dbReference type="EMBL" id="KAJ6250182.1"/>
    </source>
</evidence>
<feature type="signal peptide" evidence="3">
    <location>
        <begin position="1"/>
        <end position="25"/>
    </location>
</feature>
<feature type="transmembrane region" description="Helical" evidence="2">
    <location>
        <begin position="1191"/>
        <end position="1211"/>
    </location>
</feature>
<keyword evidence="2" id="KW-0472">Membrane</keyword>
<feature type="domain" description="TNFR-Cys" evidence="4">
    <location>
        <begin position="404"/>
        <end position="435"/>
    </location>
</feature>